<dbReference type="RefSeq" id="WP_183973508.1">
    <property type="nucleotide sequence ID" value="NZ_JACHEB010000001.1"/>
</dbReference>
<dbReference type="EMBL" id="JACHEB010000001">
    <property type="protein sequence ID" value="MBB5327123.1"/>
    <property type="molecule type" value="Genomic_DNA"/>
</dbReference>
<dbReference type="AlphaFoldDB" id="A0A9X0QB98"/>
<accession>A0A9X0QB98</accession>
<evidence type="ECO:0000313" key="1">
    <source>
        <dbReference type="EMBL" id="MBB5327123.1"/>
    </source>
</evidence>
<name>A0A9X0QB98_9BACT</name>
<proteinExistence type="predicted"/>
<protein>
    <submittedName>
        <fullName evidence="1">Uncharacterized protein</fullName>
    </submittedName>
</protein>
<evidence type="ECO:0000313" key="2">
    <source>
        <dbReference type="Proteomes" id="UP000535182"/>
    </source>
</evidence>
<sequence length="159" mass="16255">MSTRADFSVDEWDLLRSSPFMASILVVAASPSGPIGLVQESTAAGKMILTAASSAQTPLLKDLALDLTQKMSIPKPPAGATPAQVQGAATEILKRTSDLLAQKATPEEATEVKQWLAGVAKATAEATKEGGFLGFGGTLVSDEEKAALATVNSTLGLAA</sequence>
<dbReference type="Proteomes" id="UP000535182">
    <property type="component" value="Unassembled WGS sequence"/>
</dbReference>
<comment type="caution">
    <text evidence="1">The sequence shown here is derived from an EMBL/GenBank/DDBJ whole genome shotgun (WGS) entry which is preliminary data.</text>
</comment>
<reference evidence="1 2" key="1">
    <citation type="submission" date="2020-08" db="EMBL/GenBank/DDBJ databases">
        <title>Genomic Encyclopedia of Type Strains, Phase IV (KMG-V): Genome sequencing to study the core and pangenomes of soil and plant-associated prokaryotes.</title>
        <authorList>
            <person name="Whitman W."/>
        </authorList>
    </citation>
    <scope>NUCLEOTIDE SEQUENCE [LARGE SCALE GENOMIC DNA]</scope>
    <source>
        <strain evidence="1 2">X5P2</strain>
    </source>
</reference>
<keyword evidence="2" id="KW-1185">Reference proteome</keyword>
<gene>
    <name evidence="1" type="ORF">HDF14_000717</name>
</gene>
<organism evidence="1 2">
    <name type="scientific">Tunturiibacter gelidiferens</name>
    <dbReference type="NCBI Taxonomy" id="3069689"/>
    <lineage>
        <taxon>Bacteria</taxon>
        <taxon>Pseudomonadati</taxon>
        <taxon>Acidobacteriota</taxon>
        <taxon>Terriglobia</taxon>
        <taxon>Terriglobales</taxon>
        <taxon>Acidobacteriaceae</taxon>
        <taxon>Tunturiibacter</taxon>
    </lineage>
</organism>